<dbReference type="Proteomes" id="UP000187209">
    <property type="component" value="Unassembled WGS sequence"/>
</dbReference>
<evidence type="ECO:0000313" key="1">
    <source>
        <dbReference type="EMBL" id="OMJ71215.1"/>
    </source>
</evidence>
<dbReference type="AlphaFoldDB" id="A0A1R2B3F1"/>
<organism evidence="1 2">
    <name type="scientific">Stentor coeruleus</name>
    <dbReference type="NCBI Taxonomy" id="5963"/>
    <lineage>
        <taxon>Eukaryota</taxon>
        <taxon>Sar</taxon>
        <taxon>Alveolata</taxon>
        <taxon>Ciliophora</taxon>
        <taxon>Postciliodesmatophora</taxon>
        <taxon>Heterotrichea</taxon>
        <taxon>Heterotrichida</taxon>
        <taxon>Stentoridae</taxon>
        <taxon>Stentor</taxon>
    </lineage>
</organism>
<keyword evidence="2" id="KW-1185">Reference proteome</keyword>
<dbReference type="EMBL" id="MPUH01001012">
    <property type="protein sequence ID" value="OMJ71215.1"/>
    <property type="molecule type" value="Genomic_DNA"/>
</dbReference>
<gene>
    <name evidence="1" type="ORF">SteCoe_30633</name>
</gene>
<proteinExistence type="predicted"/>
<name>A0A1R2B3F1_9CILI</name>
<comment type="caution">
    <text evidence="1">The sequence shown here is derived from an EMBL/GenBank/DDBJ whole genome shotgun (WGS) entry which is preliminary data.</text>
</comment>
<accession>A0A1R2B3F1</accession>
<reference evidence="1 2" key="1">
    <citation type="submission" date="2016-11" db="EMBL/GenBank/DDBJ databases">
        <title>The macronuclear genome of Stentor coeruleus: a giant cell with tiny introns.</title>
        <authorList>
            <person name="Slabodnick M."/>
            <person name="Ruby J.G."/>
            <person name="Reiff S.B."/>
            <person name="Swart E.C."/>
            <person name="Gosai S."/>
            <person name="Prabakaran S."/>
            <person name="Witkowska E."/>
            <person name="Larue G.E."/>
            <person name="Fisher S."/>
            <person name="Freeman R.M."/>
            <person name="Gunawardena J."/>
            <person name="Chu W."/>
            <person name="Stover N.A."/>
            <person name="Gregory B.D."/>
            <person name="Nowacki M."/>
            <person name="Derisi J."/>
            <person name="Roy S.W."/>
            <person name="Marshall W.F."/>
            <person name="Sood P."/>
        </authorList>
    </citation>
    <scope>NUCLEOTIDE SEQUENCE [LARGE SCALE GENOMIC DNA]</scope>
    <source>
        <strain evidence="1">WM001</strain>
    </source>
</reference>
<evidence type="ECO:0000313" key="2">
    <source>
        <dbReference type="Proteomes" id="UP000187209"/>
    </source>
</evidence>
<sequence length="150" mass="17039">MESNIERPKLPVIIISSVHSESKDANKSKLMEAEKEENQEKALAQVLLEEMNIEKYFEEGADPLIHNPTIPEDQCMHCNLMKKVMYLQSEINKMSTDINYTHEVLNMKRMQNAELKNAIKKLESSLLKTDGTVLEQKESTCSCGSSCSIC</sequence>
<protein>
    <submittedName>
        <fullName evidence="1">Uncharacterized protein</fullName>
    </submittedName>
</protein>